<evidence type="ECO:0000256" key="1">
    <source>
        <dbReference type="SAM" id="Phobius"/>
    </source>
</evidence>
<proteinExistence type="predicted"/>
<feature type="transmembrane region" description="Helical" evidence="1">
    <location>
        <begin position="94"/>
        <end position="114"/>
    </location>
</feature>
<keyword evidence="3" id="KW-1185">Reference proteome</keyword>
<sequence>MSALSQILVVHMATVVLESLLYGVFLVCASAIMYLRISRHNGGRTFLMRRDLVTLFTMAILPTCTTFAFFHAFLGPTGASEYYLEDWRRPQVTQSALTSVAILIGDAVIIHRLWLIWNRDIRLVIVPCVSWLAVFACGTAVHYLLSDPSENRIFLLSTLHWVQANWILSLVLVYPFTSQPYHLTPFQD</sequence>
<feature type="transmembrane region" description="Helical" evidence="1">
    <location>
        <begin position="121"/>
        <end position="141"/>
    </location>
</feature>
<evidence type="ECO:0000313" key="2">
    <source>
        <dbReference type="EMBL" id="KAJ7722386.1"/>
    </source>
</evidence>
<keyword evidence="1" id="KW-1133">Transmembrane helix</keyword>
<accession>A0AAD7MLA6</accession>
<feature type="transmembrane region" description="Helical" evidence="1">
    <location>
        <begin position="153"/>
        <end position="174"/>
    </location>
</feature>
<dbReference type="EMBL" id="JARKIB010000220">
    <property type="protein sequence ID" value="KAJ7722386.1"/>
    <property type="molecule type" value="Genomic_DNA"/>
</dbReference>
<reference evidence="2" key="1">
    <citation type="submission" date="2023-03" db="EMBL/GenBank/DDBJ databases">
        <title>Massive genome expansion in bonnet fungi (Mycena s.s.) driven by repeated elements and novel gene families across ecological guilds.</title>
        <authorList>
            <consortium name="Lawrence Berkeley National Laboratory"/>
            <person name="Harder C.B."/>
            <person name="Miyauchi S."/>
            <person name="Viragh M."/>
            <person name="Kuo A."/>
            <person name="Thoen E."/>
            <person name="Andreopoulos B."/>
            <person name="Lu D."/>
            <person name="Skrede I."/>
            <person name="Drula E."/>
            <person name="Henrissat B."/>
            <person name="Morin E."/>
            <person name="Kohler A."/>
            <person name="Barry K."/>
            <person name="LaButti K."/>
            <person name="Morin E."/>
            <person name="Salamov A."/>
            <person name="Lipzen A."/>
            <person name="Mereny Z."/>
            <person name="Hegedus B."/>
            <person name="Baldrian P."/>
            <person name="Stursova M."/>
            <person name="Weitz H."/>
            <person name="Taylor A."/>
            <person name="Grigoriev I.V."/>
            <person name="Nagy L.G."/>
            <person name="Martin F."/>
            <person name="Kauserud H."/>
        </authorList>
    </citation>
    <scope>NUCLEOTIDE SEQUENCE</scope>
    <source>
        <strain evidence="2">CBHHK182m</strain>
    </source>
</reference>
<feature type="transmembrane region" description="Helical" evidence="1">
    <location>
        <begin position="55"/>
        <end position="74"/>
    </location>
</feature>
<gene>
    <name evidence="2" type="ORF">B0H16DRAFT_1789632</name>
</gene>
<comment type="caution">
    <text evidence="2">The sequence shown here is derived from an EMBL/GenBank/DDBJ whole genome shotgun (WGS) entry which is preliminary data.</text>
</comment>
<organism evidence="2 3">
    <name type="scientific">Mycena metata</name>
    <dbReference type="NCBI Taxonomy" id="1033252"/>
    <lineage>
        <taxon>Eukaryota</taxon>
        <taxon>Fungi</taxon>
        <taxon>Dikarya</taxon>
        <taxon>Basidiomycota</taxon>
        <taxon>Agaricomycotina</taxon>
        <taxon>Agaricomycetes</taxon>
        <taxon>Agaricomycetidae</taxon>
        <taxon>Agaricales</taxon>
        <taxon>Marasmiineae</taxon>
        <taxon>Mycenaceae</taxon>
        <taxon>Mycena</taxon>
    </lineage>
</organism>
<feature type="transmembrane region" description="Helical" evidence="1">
    <location>
        <begin position="12"/>
        <end position="35"/>
    </location>
</feature>
<protein>
    <submittedName>
        <fullName evidence="2">Uncharacterized protein</fullName>
    </submittedName>
</protein>
<dbReference type="AlphaFoldDB" id="A0AAD7MLA6"/>
<keyword evidence="1" id="KW-0472">Membrane</keyword>
<name>A0AAD7MLA6_9AGAR</name>
<dbReference type="Proteomes" id="UP001215598">
    <property type="component" value="Unassembled WGS sequence"/>
</dbReference>
<evidence type="ECO:0000313" key="3">
    <source>
        <dbReference type="Proteomes" id="UP001215598"/>
    </source>
</evidence>
<keyword evidence="1" id="KW-0812">Transmembrane</keyword>